<dbReference type="InterPro" id="IPR013108">
    <property type="entry name" value="Amidohydro_3"/>
</dbReference>
<protein>
    <submittedName>
        <fullName evidence="2">Amidohydrolase family protein</fullName>
    </submittedName>
</protein>
<dbReference type="Gene3D" id="3.20.20.140">
    <property type="entry name" value="Metal-dependent hydrolases"/>
    <property type="match status" value="1"/>
</dbReference>
<dbReference type="InterPro" id="IPR011059">
    <property type="entry name" value="Metal-dep_hydrolase_composite"/>
</dbReference>
<dbReference type="PANTHER" id="PTHR22642:SF2">
    <property type="entry name" value="PROTEIN LONG AFTER FAR-RED 3"/>
    <property type="match status" value="1"/>
</dbReference>
<accession>A0AAW6T990</accession>
<sequence length="527" mass="56632">MDAEAPAGAIGIRTDGGSIAGYVTREEVAAAQAAGIPVTDFGDRTIMPGFIDVHAHGEVAVRAAWGTVDCRAPHCATVEDVLARLSNAVAERREGWVVGQGNLFLDRKLRDGRLPTRAELDRVSATVPIAVRAGGHISALNSAALAELGIDREYREPAGSLSGKPVVERDERGEPTGVVKEMDSLMPVTGPADDEIEDALRGGFRELFAANGVTTIGEISETHAGLRAMESLAARNENPVNVRTYLWVPGTLPLDDALDWRRALGVTGAHEGFGVRGLKLFSDGGYSAKNAALDTAYVGEPHNHGHIALDEEYLRDTLLRAAEAGLQVAVHANGPRAQLWVARLIERLRLPAGAPRPRIEHAGNYMPDAEAPGSWRDADIIPVPQPVFIYTFGDFFVDYLGDIGKVGRFPLKSLRDQGWPITSSSDVWVGSEPQATNPLFGVWCAVRRQSFHGLTIDDHEALEVSEALELVTTNAATVLGEERRGSLKPGNHADFIVLDRDPLSVAIDDLPHITVHQTFVSGAPQLT</sequence>
<organism evidence="2 3">
    <name type="scientific">Ruicaihuangia caeni</name>
    <dbReference type="NCBI Taxonomy" id="3042517"/>
    <lineage>
        <taxon>Bacteria</taxon>
        <taxon>Bacillati</taxon>
        <taxon>Actinomycetota</taxon>
        <taxon>Actinomycetes</taxon>
        <taxon>Micrococcales</taxon>
        <taxon>Microbacteriaceae</taxon>
        <taxon>Ruicaihuangia</taxon>
    </lineage>
</organism>
<dbReference type="EMBL" id="JASATX010000003">
    <property type="protein sequence ID" value="MDI2098914.1"/>
    <property type="molecule type" value="Genomic_DNA"/>
</dbReference>
<dbReference type="GO" id="GO:0016810">
    <property type="term" value="F:hydrolase activity, acting on carbon-nitrogen (but not peptide) bonds"/>
    <property type="evidence" value="ECO:0007669"/>
    <property type="project" value="InterPro"/>
</dbReference>
<dbReference type="SUPFAM" id="SSF51556">
    <property type="entry name" value="Metallo-dependent hydrolases"/>
    <property type="match status" value="1"/>
</dbReference>
<dbReference type="Gene3D" id="2.30.40.10">
    <property type="entry name" value="Urease, subunit C, domain 1"/>
    <property type="match status" value="1"/>
</dbReference>
<evidence type="ECO:0000313" key="2">
    <source>
        <dbReference type="EMBL" id="MDI2098914.1"/>
    </source>
</evidence>
<evidence type="ECO:0000259" key="1">
    <source>
        <dbReference type="Pfam" id="PF07969"/>
    </source>
</evidence>
<feature type="domain" description="Amidohydrolase 3" evidence="1">
    <location>
        <begin position="40"/>
        <end position="523"/>
    </location>
</feature>
<proteinExistence type="predicted"/>
<keyword evidence="3" id="KW-1185">Reference proteome</keyword>
<dbReference type="InterPro" id="IPR032466">
    <property type="entry name" value="Metal_Hydrolase"/>
</dbReference>
<name>A0AAW6T990_9MICO</name>
<dbReference type="Proteomes" id="UP001321506">
    <property type="component" value="Unassembled WGS sequence"/>
</dbReference>
<reference evidence="2 3" key="1">
    <citation type="submission" date="2023-04" db="EMBL/GenBank/DDBJ databases">
        <title>Klugiella caeni sp. nov. isolated from the sludge of biochemical tank.</title>
        <authorList>
            <person name="Geng K."/>
        </authorList>
    </citation>
    <scope>NUCLEOTIDE SEQUENCE [LARGE SCALE GENOMIC DNA]</scope>
    <source>
        <strain evidence="2 3">YN-L-19</strain>
    </source>
</reference>
<gene>
    <name evidence="2" type="ORF">QF206_08060</name>
</gene>
<dbReference type="AlphaFoldDB" id="A0AAW6T990"/>
<dbReference type="RefSeq" id="WP_281488704.1">
    <property type="nucleotide sequence ID" value="NZ_JASATX010000003.1"/>
</dbReference>
<dbReference type="Pfam" id="PF07969">
    <property type="entry name" value="Amidohydro_3"/>
    <property type="match status" value="1"/>
</dbReference>
<comment type="caution">
    <text evidence="2">The sequence shown here is derived from an EMBL/GenBank/DDBJ whole genome shotgun (WGS) entry which is preliminary data.</text>
</comment>
<dbReference type="PANTHER" id="PTHR22642">
    <property type="entry name" value="IMIDAZOLONEPROPIONASE"/>
    <property type="match status" value="1"/>
</dbReference>
<dbReference type="Gene3D" id="3.10.310.70">
    <property type="match status" value="1"/>
</dbReference>
<evidence type="ECO:0000313" key="3">
    <source>
        <dbReference type="Proteomes" id="UP001321506"/>
    </source>
</evidence>
<dbReference type="SUPFAM" id="SSF51338">
    <property type="entry name" value="Composite domain of metallo-dependent hydrolases"/>
    <property type="match status" value="1"/>
</dbReference>